<dbReference type="InterPro" id="IPR000914">
    <property type="entry name" value="SBP_5_dom"/>
</dbReference>
<reference evidence="2" key="1">
    <citation type="journal article" date="2014" name="Front. Microbiol.">
        <title>High frequency of phylogenetically diverse reductive dehalogenase-homologous genes in deep subseafloor sedimentary metagenomes.</title>
        <authorList>
            <person name="Kawai M."/>
            <person name="Futagami T."/>
            <person name="Toyoda A."/>
            <person name="Takaki Y."/>
            <person name="Nishi S."/>
            <person name="Hori S."/>
            <person name="Arai W."/>
            <person name="Tsubouchi T."/>
            <person name="Morono Y."/>
            <person name="Uchiyama I."/>
            <person name="Ito T."/>
            <person name="Fujiyama A."/>
            <person name="Inagaki F."/>
            <person name="Takami H."/>
        </authorList>
    </citation>
    <scope>NUCLEOTIDE SEQUENCE</scope>
    <source>
        <strain evidence="2">Expedition CK06-06</strain>
    </source>
</reference>
<evidence type="ECO:0000313" key="2">
    <source>
        <dbReference type="EMBL" id="GAG71007.1"/>
    </source>
</evidence>
<gene>
    <name evidence="2" type="ORF">S01H4_01782</name>
</gene>
<organism evidence="2">
    <name type="scientific">marine sediment metagenome</name>
    <dbReference type="NCBI Taxonomy" id="412755"/>
    <lineage>
        <taxon>unclassified sequences</taxon>
        <taxon>metagenomes</taxon>
        <taxon>ecological metagenomes</taxon>
    </lineage>
</organism>
<dbReference type="AlphaFoldDB" id="X1ANP6"/>
<name>X1ANP6_9ZZZZ</name>
<feature type="domain" description="Solute-binding protein family 5" evidence="1">
    <location>
        <begin position="20"/>
        <end position="69"/>
    </location>
</feature>
<protein>
    <recommendedName>
        <fullName evidence="1">Solute-binding protein family 5 domain-containing protein</fullName>
    </recommendedName>
</protein>
<evidence type="ECO:0000259" key="1">
    <source>
        <dbReference type="Pfam" id="PF00496"/>
    </source>
</evidence>
<proteinExistence type="predicted"/>
<dbReference type="SUPFAM" id="SSF53850">
    <property type="entry name" value="Periplasmic binding protein-like II"/>
    <property type="match status" value="1"/>
</dbReference>
<dbReference type="Gene3D" id="3.40.190.10">
    <property type="entry name" value="Periplasmic binding protein-like II"/>
    <property type="match status" value="1"/>
</dbReference>
<accession>X1ANP6</accession>
<comment type="caution">
    <text evidence="2">The sequence shown here is derived from an EMBL/GenBank/DDBJ whole genome shotgun (WGS) entry which is preliminary data.</text>
</comment>
<dbReference type="EMBL" id="BART01000349">
    <property type="protein sequence ID" value="GAG71007.1"/>
    <property type="molecule type" value="Genomic_DNA"/>
</dbReference>
<dbReference type="Pfam" id="PF00496">
    <property type="entry name" value="SBP_bac_5"/>
    <property type="match status" value="1"/>
</dbReference>
<feature type="non-terminal residue" evidence="2">
    <location>
        <position position="70"/>
    </location>
</feature>
<sequence>MVIIILVDKNFLKLIFPPFKWERDVEMVLEANPDYYGTPPAYKNVVVKYFADSTTMRLALENKEIDIAWK</sequence>